<sequence length="85" mass="9974">MPFLVAKVDEVSPFLWIFRPENIFTTVVSRAHRKVPGSPFRCIFCHERGYDNLGLKPEPEHIIRRKAMNCSMRALRRRRHALAKA</sequence>
<dbReference type="VEuPathDB" id="FungiDB:JI435_413490"/>
<proteinExistence type="predicted"/>
<dbReference type="AlphaFoldDB" id="A0A7U2I4D8"/>
<dbReference type="EMBL" id="CP069031">
    <property type="protein sequence ID" value="QRC99451.1"/>
    <property type="molecule type" value="Genomic_DNA"/>
</dbReference>
<name>A0A7U2I4D8_PHANO</name>
<dbReference type="Proteomes" id="UP000663193">
    <property type="component" value="Chromosome 9"/>
</dbReference>
<keyword evidence="2" id="KW-1185">Reference proteome</keyword>
<gene>
    <name evidence="1" type="ORF">JI435_413490</name>
</gene>
<evidence type="ECO:0000313" key="1">
    <source>
        <dbReference type="EMBL" id="QRC99451.1"/>
    </source>
</evidence>
<protein>
    <submittedName>
        <fullName evidence="1">Uncharacterized protein</fullName>
    </submittedName>
</protein>
<reference evidence="2" key="1">
    <citation type="journal article" date="2021" name="BMC Genomics">
        <title>Chromosome-level genome assembly and manually-curated proteome of model necrotroph Parastagonospora nodorum Sn15 reveals a genome-wide trove of candidate effector homologs, and redundancy of virulence-related functions within an accessory chromosome.</title>
        <authorList>
            <person name="Bertazzoni S."/>
            <person name="Jones D.A.B."/>
            <person name="Phan H.T."/>
            <person name="Tan K.-C."/>
            <person name="Hane J.K."/>
        </authorList>
    </citation>
    <scope>NUCLEOTIDE SEQUENCE [LARGE SCALE GENOMIC DNA]</scope>
    <source>
        <strain evidence="2">SN15 / ATCC MYA-4574 / FGSC 10173)</strain>
    </source>
</reference>
<accession>A0A7U2I4D8</accession>
<organism evidence="1 2">
    <name type="scientific">Phaeosphaeria nodorum (strain SN15 / ATCC MYA-4574 / FGSC 10173)</name>
    <name type="common">Glume blotch fungus</name>
    <name type="synonym">Parastagonospora nodorum</name>
    <dbReference type="NCBI Taxonomy" id="321614"/>
    <lineage>
        <taxon>Eukaryota</taxon>
        <taxon>Fungi</taxon>
        <taxon>Dikarya</taxon>
        <taxon>Ascomycota</taxon>
        <taxon>Pezizomycotina</taxon>
        <taxon>Dothideomycetes</taxon>
        <taxon>Pleosporomycetidae</taxon>
        <taxon>Pleosporales</taxon>
        <taxon>Pleosporineae</taxon>
        <taxon>Phaeosphaeriaceae</taxon>
        <taxon>Parastagonospora</taxon>
    </lineage>
</organism>
<evidence type="ECO:0000313" key="2">
    <source>
        <dbReference type="Proteomes" id="UP000663193"/>
    </source>
</evidence>